<dbReference type="EMBL" id="FPJW01000001">
    <property type="protein sequence ID" value="SFW98084.1"/>
    <property type="molecule type" value="Genomic_DNA"/>
</dbReference>
<dbReference type="Proteomes" id="UP000182350">
    <property type="component" value="Unassembled WGS sequence"/>
</dbReference>
<accession>A0A1K1TCD3</accession>
<name>A0A1K1TCD3_9GAMM</name>
<reference evidence="1 2" key="1">
    <citation type="submission" date="2016-11" db="EMBL/GenBank/DDBJ databases">
        <authorList>
            <person name="Jaros S."/>
            <person name="Januszkiewicz K."/>
            <person name="Wedrychowicz H."/>
        </authorList>
    </citation>
    <scope>NUCLEOTIDE SEQUENCE [LARGE SCALE GENOMIC DNA]</scope>
    <source>
        <strain evidence="1 2">DSM 21637</strain>
    </source>
</reference>
<protein>
    <submittedName>
        <fullName evidence="1">Dinitrogenase iron-molybdenum cofactor</fullName>
    </submittedName>
</protein>
<organism evidence="1 2">
    <name type="scientific">Marinospirillum alkaliphilum DSM 21637</name>
    <dbReference type="NCBI Taxonomy" id="1122209"/>
    <lineage>
        <taxon>Bacteria</taxon>
        <taxon>Pseudomonadati</taxon>
        <taxon>Pseudomonadota</taxon>
        <taxon>Gammaproteobacteria</taxon>
        <taxon>Oceanospirillales</taxon>
        <taxon>Oceanospirillaceae</taxon>
        <taxon>Marinospirillum</taxon>
    </lineage>
</organism>
<dbReference type="AlphaFoldDB" id="A0A1K1TCD3"/>
<dbReference type="Gene3D" id="3.30.420.130">
    <property type="entry name" value="Dinitrogenase iron-molybdenum cofactor biosynthesis domain"/>
    <property type="match status" value="1"/>
</dbReference>
<keyword evidence="2" id="KW-1185">Reference proteome</keyword>
<dbReference type="RefSeq" id="WP_072324325.1">
    <property type="nucleotide sequence ID" value="NZ_FPJW01000001.1"/>
</dbReference>
<dbReference type="SUPFAM" id="SSF53146">
    <property type="entry name" value="Nitrogenase accessory factor-like"/>
    <property type="match status" value="1"/>
</dbReference>
<gene>
    <name evidence="1" type="ORF">SAMN02745752_00050</name>
</gene>
<evidence type="ECO:0000313" key="1">
    <source>
        <dbReference type="EMBL" id="SFW98084.1"/>
    </source>
</evidence>
<dbReference type="InterPro" id="IPR036105">
    <property type="entry name" value="DiNase_FeMo-co_biosyn_sf"/>
</dbReference>
<dbReference type="OrthoDB" id="9797941at2"/>
<evidence type="ECO:0000313" key="2">
    <source>
        <dbReference type="Proteomes" id="UP000182350"/>
    </source>
</evidence>
<proteinExistence type="predicted"/>
<dbReference type="STRING" id="1122209.SAMN02745752_00050"/>
<sequence>MRIAAASRDGVTLAGHLGKCDRWIVYEVTSDVDGEPTLQEVERVHLPKALVFHHFRDDCPHPLGDCVAVLGASAGDNFIRKMQQRGMTALLTAETDPRQAVLDYCRNNLPPPKPRPIGSLICKVHDLLSSDK</sequence>